<dbReference type="EMBL" id="CAJVCH010430438">
    <property type="protein sequence ID" value="CAG7818796.1"/>
    <property type="molecule type" value="Genomic_DNA"/>
</dbReference>
<name>A0A8J2KS59_9HEXA</name>
<feature type="compositionally biased region" description="Basic and acidic residues" evidence="1">
    <location>
        <begin position="150"/>
        <end position="185"/>
    </location>
</feature>
<evidence type="ECO:0000313" key="2">
    <source>
        <dbReference type="EMBL" id="CAG7818796.1"/>
    </source>
</evidence>
<keyword evidence="3" id="KW-1185">Reference proteome</keyword>
<evidence type="ECO:0000256" key="1">
    <source>
        <dbReference type="SAM" id="MobiDB-lite"/>
    </source>
</evidence>
<feature type="region of interest" description="Disordered" evidence="1">
    <location>
        <begin position="102"/>
        <end position="122"/>
    </location>
</feature>
<feature type="region of interest" description="Disordered" evidence="1">
    <location>
        <begin position="72"/>
        <end position="91"/>
    </location>
</feature>
<comment type="caution">
    <text evidence="2">The sequence shown here is derived from an EMBL/GenBank/DDBJ whole genome shotgun (WGS) entry which is preliminary data.</text>
</comment>
<proteinExistence type="predicted"/>
<gene>
    <name evidence="2" type="ORF">AFUS01_LOCUS29276</name>
</gene>
<evidence type="ECO:0000313" key="3">
    <source>
        <dbReference type="Proteomes" id="UP000708208"/>
    </source>
</evidence>
<dbReference type="AlphaFoldDB" id="A0A8J2KS59"/>
<feature type="compositionally biased region" description="Basic residues" evidence="1">
    <location>
        <begin position="23"/>
        <end position="33"/>
    </location>
</feature>
<organism evidence="2 3">
    <name type="scientific">Allacma fusca</name>
    <dbReference type="NCBI Taxonomy" id="39272"/>
    <lineage>
        <taxon>Eukaryota</taxon>
        <taxon>Metazoa</taxon>
        <taxon>Ecdysozoa</taxon>
        <taxon>Arthropoda</taxon>
        <taxon>Hexapoda</taxon>
        <taxon>Collembola</taxon>
        <taxon>Symphypleona</taxon>
        <taxon>Sminthuridae</taxon>
        <taxon>Allacma</taxon>
    </lineage>
</organism>
<protein>
    <submittedName>
        <fullName evidence="2">Uncharacterized protein</fullName>
    </submittedName>
</protein>
<feature type="compositionally biased region" description="Basic and acidic residues" evidence="1">
    <location>
        <begin position="76"/>
        <end position="91"/>
    </location>
</feature>
<accession>A0A8J2KS59</accession>
<reference evidence="2" key="1">
    <citation type="submission" date="2021-06" db="EMBL/GenBank/DDBJ databases">
        <authorList>
            <person name="Hodson N. C."/>
            <person name="Mongue J. A."/>
            <person name="Jaron S. K."/>
        </authorList>
    </citation>
    <scope>NUCLEOTIDE SEQUENCE</scope>
</reference>
<dbReference type="Proteomes" id="UP000708208">
    <property type="component" value="Unassembled WGS sequence"/>
</dbReference>
<feature type="region of interest" description="Disordered" evidence="1">
    <location>
        <begin position="135"/>
        <end position="185"/>
    </location>
</feature>
<feature type="non-terminal residue" evidence="2">
    <location>
        <position position="185"/>
    </location>
</feature>
<sequence>MFVFEFVFIISVYYFRGVKRQRKLKRPTNRRPSQKQTDPFAFEWDGKGSSKSLGASEDSPFEHSFSSAAQSFGTNHEWETGKEERLSDHSRIPVSYQKTFGVSNSSSFKKGLTKNQNGNNSFVAGTSQVVAKKQEYATDERLGSRKHMKKEQLKNIDEKVSSHKGADGENRNYSDTQHGHYEKTN</sequence>
<feature type="region of interest" description="Disordered" evidence="1">
    <location>
        <begin position="23"/>
        <end position="66"/>
    </location>
</feature>